<evidence type="ECO:0000313" key="2">
    <source>
        <dbReference type="EMBL" id="JAG38732.1"/>
    </source>
</evidence>
<sequence>MSRTDSEPIYGLENELIRAVDMVSSPLHESTRGLGVSGITSHNLDSYLIPQNKVSHTPEQVNSQSLNQTENVTHQQGPPLESYEDAFARLANILEKRLETSLGCVT</sequence>
<reference evidence="1" key="1">
    <citation type="journal article" date="2014" name="PLoS ONE">
        <title>Transcriptome-Based Identification of ABC Transporters in the Western Tarnished Plant Bug Lygus hesperus.</title>
        <authorList>
            <person name="Hull J.J."/>
            <person name="Chaney K."/>
            <person name="Geib S.M."/>
            <person name="Fabrick J.A."/>
            <person name="Brent C.S."/>
            <person name="Walsh D."/>
            <person name="Lavine L.C."/>
        </authorList>
    </citation>
    <scope>NUCLEOTIDE SEQUENCE</scope>
</reference>
<dbReference type="EMBL" id="GBHO01004876">
    <property type="protein sequence ID" value="JAG38728.1"/>
    <property type="molecule type" value="Transcribed_RNA"/>
</dbReference>
<protein>
    <submittedName>
        <fullName evidence="1">NH(3)-dependent NAD(+) synthetase</fullName>
    </submittedName>
</protein>
<proteinExistence type="predicted"/>
<dbReference type="EMBL" id="GBHO01004872">
    <property type="protein sequence ID" value="JAG38732.1"/>
    <property type="molecule type" value="Transcribed_RNA"/>
</dbReference>
<accession>A0A0A9Z5V3</accession>
<evidence type="ECO:0000313" key="1">
    <source>
        <dbReference type="EMBL" id="JAG38728.1"/>
    </source>
</evidence>
<gene>
    <name evidence="1" type="primary">nadE_1</name>
    <name evidence="2" type="synonym">nadE_2</name>
    <name evidence="1" type="ORF">CM83_51010</name>
    <name evidence="2" type="ORF">CM83_51013</name>
</gene>
<organism evidence="1">
    <name type="scientific">Lygus hesperus</name>
    <name type="common">Western plant bug</name>
    <dbReference type="NCBI Taxonomy" id="30085"/>
    <lineage>
        <taxon>Eukaryota</taxon>
        <taxon>Metazoa</taxon>
        <taxon>Ecdysozoa</taxon>
        <taxon>Arthropoda</taxon>
        <taxon>Hexapoda</taxon>
        <taxon>Insecta</taxon>
        <taxon>Pterygota</taxon>
        <taxon>Neoptera</taxon>
        <taxon>Paraneoptera</taxon>
        <taxon>Hemiptera</taxon>
        <taxon>Heteroptera</taxon>
        <taxon>Panheteroptera</taxon>
        <taxon>Cimicomorpha</taxon>
        <taxon>Miridae</taxon>
        <taxon>Mirini</taxon>
        <taxon>Lygus</taxon>
    </lineage>
</organism>
<name>A0A0A9Z5V3_LYGHE</name>
<reference evidence="1" key="2">
    <citation type="submission" date="2014-07" db="EMBL/GenBank/DDBJ databases">
        <authorList>
            <person name="Hull J."/>
        </authorList>
    </citation>
    <scope>NUCLEOTIDE SEQUENCE</scope>
</reference>
<dbReference type="AlphaFoldDB" id="A0A0A9Z5V3"/>
<feature type="non-terminal residue" evidence="1">
    <location>
        <position position="106"/>
    </location>
</feature>